<accession>A0AAV5UVF2</accession>
<evidence type="ECO:0000256" key="1">
    <source>
        <dbReference type="ARBA" id="ARBA00008511"/>
    </source>
</evidence>
<evidence type="ECO:0000256" key="2">
    <source>
        <dbReference type="ARBA" id="ARBA00046233"/>
    </source>
</evidence>
<organism evidence="4 5">
    <name type="scientific">Pristionchus fissidentatus</name>
    <dbReference type="NCBI Taxonomy" id="1538716"/>
    <lineage>
        <taxon>Eukaryota</taxon>
        <taxon>Metazoa</taxon>
        <taxon>Ecdysozoa</taxon>
        <taxon>Nematoda</taxon>
        <taxon>Chromadorea</taxon>
        <taxon>Rhabditida</taxon>
        <taxon>Rhabditina</taxon>
        <taxon>Diplogasteromorpha</taxon>
        <taxon>Diplogasteroidea</taxon>
        <taxon>Neodiplogasteridae</taxon>
        <taxon>Pristionchus</taxon>
    </lineage>
</organism>
<keyword evidence="5" id="KW-1185">Reference proteome</keyword>
<comment type="function">
    <text evidence="2">Involved in the assembly of C/D box small nucleolar ribonucleoprotein (snoRNP) particles. Recruits the SWI/SNF complex to the core promoter of rRNA genes and enhances pre-rRNA transcription. Mediates interaction of TELO2 with the R2TP complex which is necessary for the stability of MTOR and SMG1. Positively regulates the assembly and activity of the mTORC1 complex.</text>
</comment>
<dbReference type="GO" id="GO:0006364">
    <property type="term" value="P:rRNA processing"/>
    <property type="evidence" value="ECO:0007669"/>
    <property type="project" value="TreeGrafter"/>
</dbReference>
<dbReference type="InterPro" id="IPR050734">
    <property type="entry name" value="PIH1/Kintoun_subfamily"/>
</dbReference>
<dbReference type="Pfam" id="PF08190">
    <property type="entry name" value="PIH1"/>
    <property type="match status" value="1"/>
</dbReference>
<evidence type="ECO:0000313" key="4">
    <source>
        <dbReference type="EMBL" id="GMT10491.1"/>
    </source>
</evidence>
<dbReference type="GO" id="GO:0000492">
    <property type="term" value="P:box C/D snoRNP assembly"/>
    <property type="evidence" value="ECO:0007669"/>
    <property type="project" value="TreeGrafter"/>
</dbReference>
<feature type="non-terminal residue" evidence="4">
    <location>
        <position position="1"/>
    </location>
</feature>
<dbReference type="PANTHER" id="PTHR22997:SF0">
    <property type="entry name" value="PIH1 DOMAIN-CONTAINING PROTEIN 1"/>
    <property type="match status" value="1"/>
</dbReference>
<dbReference type="InterPro" id="IPR012981">
    <property type="entry name" value="PIH1_N"/>
</dbReference>
<proteinExistence type="inferred from homology"/>
<comment type="caution">
    <text evidence="4">The sequence shown here is derived from an EMBL/GenBank/DDBJ whole genome shotgun (WGS) entry which is preliminary data.</text>
</comment>
<dbReference type="GO" id="GO:0097255">
    <property type="term" value="C:R2TP complex"/>
    <property type="evidence" value="ECO:0007669"/>
    <property type="project" value="TreeGrafter"/>
</dbReference>
<evidence type="ECO:0000259" key="3">
    <source>
        <dbReference type="Pfam" id="PF08190"/>
    </source>
</evidence>
<feature type="domain" description="PIH1 N-terminal" evidence="3">
    <location>
        <begin position="36"/>
        <end position="154"/>
    </location>
</feature>
<reference evidence="4" key="1">
    <citation type="submission" date="2023-10" db="EMBL/GenBank/DDBJ databases">
        <title>Genome assembly of Pristionchus species.</title>
        <authorList>
            <person name="Yoshida K."/>
            <person name="Sommer R.J."/>
        </authorList>
    </citation>
    <scope>NUCLEOTIDE SEQUENCE</scope>
    <source>
        <strain evidence="4">RS5133</strain>
    </source>
</reference>
<dbReference type="Proteomes" id="UP001432322">
    <property type="component" value="Unassembled WGS sequence"/>
</dbReference>
<dbReference type="PANTHER" id="PTHR22997">
    <property type="entry name" value="PIH1 DOMAIN-CONTAINING PROTEIN 1"/>
    <property type="match status" value="1"/>
</dbReference>
<comment type="similarity">
    <text evidence="1">Belongs to the PIH1 family.</text>
</comment>
<evidence type="ECO:0000313" key="5">
    <source>
        <dbReference type="Proteomes" id="UP001432322"/>
    </source>
</evidence>
<dbReference type="AlphaFoldDB" id="A0AAV5UVF2"/>
<dbReference type="GO" id="GO:0005737">
    <property type="term" value="C:cytoplasm"/>
    <property type="evidence" value="ECO:0007669"/>
    <property type="project" value="TreeGrafter"/>
</dbReference>
<sequence length="298" mass="34698">RMRDGVTIFVPIEGYALKFKQVNQEVDPELEPSYIKAFINVYHSPDIPEPSREVSPHEIIHLMNGTTDHHLFDIPFVLCKFVDVVIDKSNENSMKFDVSVSSSFYEKYLEDIRGPHRRFLTSKICEAIKESFHFVVNHWEAIYLNRKTMGDVPDAQALEIFQWRKNMISEIKKPAPSPQKKPMVTISDESTPIDEEPIDMDGEYMPGGPDLYTIPQNDRVRIRIIDGKKLEIRIKVYSFDGLRLTMSRDHLSLRNRFKSIVDFHYCIPIDKTKAKTIIHEEAKMLDVIVPIDIPHVEW</sequence>
<dbReference type="EMBL" id="BTSY01000001">
    <property type="protein sequence ID" value="GMT10491.1"/>
    <property type="molecule type" value="Genomic_DNA"/>
</dbReference>
<name>A0AAV5UVF2_9BILA</name>
<gene>
    <name evidence="4" type="ORF">PFISCL1PPCAC_1788</name>
</gene>
<protein>
    <recommendedName>
        <fullName evidence="3">PIH1 N-terminal domain-containing protein</fullName>
    </recommendedName>
</protein>
<dbReference type="GO" id="GO:1990904">
    <property type="term" value="C:ribonucleoprotein complex"/>
    <property type="evidence" value="ECO:0007669"/>
    <property type="project" value="TreeGrafter"/>
</dbReference>